<comment type="caution">
    <text evidence="4">The sequence shown here is derived from an EMBL/GenBank/DDBJ whole genome shotgun (WGS) entry which is preliminary data.</text>
</comment>
<dbReference type="Gene3D" id="2.60.200.20">
    <property type="match status" value="1"/>
</dbReference>
<dbReference type="Proteomes" id="UP001183643">
    <property type="component" value="Unassembled WGS sequence"/>
</dbReference>
<protein>
    <recommendedName>
        <fullName evidence="3">FHA domain-containing protein</fullName>
    </recommendedName>
</protein>
<evidence type="ECO:0000313" key="5">
    <source>
        <dbReference type="Proteomes" id="UP001183643"/>
    </source>
</evidence>
<evidence type="ECO:0000256" key="1">
    <source>
        <dbReference type="ARBA" id="ARBA00022553"/>
    </source>
</evidence>
<dbReference type="RefSeq" id="WP_310367368.1">
    <property type="nucleotide sequence ID" value="NZ_JAVDYB010000001.1"/>
</dbReference>
<dbReference type="InterPro" id="IPR050923">
    <property type="entry name" value="Cell_Proc_Reg/RNA_Proc"/>
</dbReference>
<organism evidence="4 5">
    <name type="scientific">Catenuloplanes atrovinosus</name>
    <dbReference type="NCBI Taxonomy" id="137266"/>
    <lineage>
        <taxon>Bacteria</taxon>
        <taxon>Bacillati</taxon>
        <taxon>Actinomycetota</taxon>
        <taxon>Actinomycetes</taxon>
        <taxon>Micromonosporales</taxon>
        <taxon>Micromonosporaceae</taxon>
        <taxon>Catenuloplanes</taxon>
    </lineage>
</organism>
<feature type="domain" description="FHA" evidence="3">
    <location>
        <begin position="135"/>
        <end position="189"/>
    </location>
</feature>
<dbReference type="PROSITE" id="PS50006">
    <property type="entry name" value="FHA_DOMAIN"/>
    <property type="match status" value="1"/>
</dbReference>
<feature type="region of interest" description="Disordered" evidence="2">
    <location>
        <begin position="70"/>
        <end position="89"/>
    </location>
</feature>
<dbReference type="InterPro" id="IPR000253">
    <property type="entry name" value="FHA_dom"/>
</dbReference>
<dbReference type="CDD" id="cd00060">
    <property type="entry name" value="FHA"/>
    <property type="match status" value="1"/>
</dbReference>
<gene>
    <name evidence="4" type="ORF">J2S41_002643</name>
</gene>
<evidence type="ECO:0000256" key="2">
    <source>
        <dbReference type="SAM" id="MobiDB-lite"/>
    </source>
</evidence>
<dbReference type="PANTHER" id="PTHR23308">
    <property type="entry name" value="NUCLEAR INHIBITOR OF PROTEIN PHOSPHATASE-1"/>
    <property type="match status" value="1"/>
</dbReference>
<keyword evidence="5" id="KW-1185">Reference proteome</keyword>
<dbReference type="SMART" id="SM00240">
    <property type="entry name" value="FHA"/>
    <property type="match status" value="1"/>
</dbReference>
<proteinExistence type="predicted"/>
<feature type="compositionally biased region" description="Pro residues" evidence="2">
    <location>
        <begin position="26"/>
        <end position="45"/>
    </location>
</feature>
<feature type="region of interest" description="Disordered" evidence="2">
    <location>
        <begin position="20"/>
        <end position="47"/>
    </location>
</feature>
<dbReference type="EMBL" id="JAVDYB010000001">
    <property type="protein sequence ID" value="MDR7275865.1"/>
    <property type="molecule type" value="Genomic_DNA"/>
</dbReference>
<dbReference type="InterPro" id="IPR008984">
    <property type="entry name" value="SMAD_FHA_dom_sf"/>
</dbReference>
<keyword evidence="1" id="KW-0597">Phosphoprotein</keyword>
<dbReference type="SUPFAM" id="SSF49879">
    <property type="entry name" value="SMAD/FHA domain"/>
    <property type="match status" value="1"/>
</dbReference>
<name>A0AAE4CBS2_9ACTN</name>
<sequence>MTTSTCPKGHDSATLDYCDTCGSPMAAPPPDPEQTQPVPAPPAAPDCPLCGTPQAGRFCEVDGHDFLLAPSGPVPERAAAPPPAEPERETGMEVVVGADRAWFDGVVAQGGEDADGMVFPRFVVERRFALTGERLLIGRRSRSRGVHPDVDLSGPPEDPGVSHTHAMLVHEGGKWSIVDLGSANGTYVNDPASAAIPAETPVPLRPGDRVYVGAWTSLTVREAQ</sequence>
<dbReference type="Pfam" id="PF00498">
    <property type="entry name" value="FHA"/>
    <property type="match status" value="1"/>
</dbReference>
<accession>A0AAE4CBS2</accession>
<evidence type="ECO:0000313" key="4">
    <source>
        <dbReference type="EMBL" id="MDR7275865.1"/>
    </source>
</evidence>
<dbReference type="AlphaFoldDB" id="A0AAE4CBS2"/>
<evidence type="ECO:0000259" key="3">
    <source>
        <dbReference type="PROSITE" id="PS50006"/>
    </source>
</evidence>
<reference evidence="4" key="1">
    <citation type="submission" date="2023-07" db="EMBL/GenBank/DDBJ databases">
        <title>Sequencing the genomes of 1000 actinobacteria strains.</title>
        <authorList>
            <person name="Klenk H.-P."/>
        </authorList>
    </citation>
    <scope>NUCLEOTIDE SEQUENCE</scope>
    <source>
        <strain evidence="4">DSM 44707</strain>
    </source>
</reference>